<dbReference type="GO" id="GO:0008233">
    <property type="term" value="F:peptidase activity"/>
    <property type="evidence" value="ECO:0007669"/>
    <property type="project" value="UniProtKB-KW"/>
</dbReference>
<dbReference type="OrthoDB" id="5438043at2"/>
<organism evidence="2 3">
    <name type="scientific">Thiomonas bhubaneswarensis</name>
    <dbReference type="NCBI Taxonomy" id="339866"/>
    <lineage>
        <taxon>Bacteria</taxon>
        <taxon>Pseudomonadati</taxon>
        <taxon>Pseudomonadota</taxon>
        <taxon>Betaproteobacteria</taxon>
        <taxon>Burkholderiales</taxon>
        <taxon>Thiomonas</taxon>
    </lineage>
</organism>
<reference evidence="3" key="1">
    <citation type="submission" date="2015-08" db="EMBL/GenBank/DDBJ databases">
        <authorList>
            <person name="Varghese N."/>
        </authorList>
    </citation>
    <scope>NUCLEOTIDE SEQUENCE [LARGE SCALE GENOMIC DNA]</scope>
    <source>
        <strain evidence="3">DSM 18181</strain>
    </source>
</reference>
<dbReference type="Proteomes" id="UP000183649">
    <property type="component" value="Unassembled WGS sequence"/>
</dbReference>
<dbReference type="InterPro" id="IPR038765">
    <property type="entry name" value="Papain-like_cys_pep_sf"/>
</dbReference>
<accession>A0A0K6IAA5</accession>
<dbReference type="SUPFAM" id="SSF54001">
    <property type="entry name" value="Cysteine proteinases"/>
    <property type="match status" value="1"/>
</dbReference>
<dbReference type="Pfam" id="PF01841">
    <property type="entry name" value="Transglut_core"/>
    <property type="match status" value="1"/>
</dbReference>
<gene>
    <name evidence="2" type="ORF">Ga0061069_11140</name>
</gene>
<evidence type="ECO:0000313" key="2">
    <source>
        <dbReference type="EMBL" id="CUB00065.1"/>
    </source>
</evidence>
<sequence length="311" mass="34249">MTQDAPTPPSLGEADPAAAVLYRVVHETAYTYATPVELAHHLAHLCPLDNGVQQRVDHACDIHPEPGHRRSEVDVFGNAREFFAYYSPHDTLTVRATSLVRVRPPDAPDWGVSPAWEQVREQLLYRADRPYVAESEFTFGTHFAPVFTAAAAYAAPSFAPGRPLLEGARDLMQRIHADFTYNPESTEVQTRAPQALELRAGVCQDYAHVMISALRSLGLAARYVSGYLRSHPRPGEEQLVGADASHAWVSVWCPVNGWVEFDPTNNRQPAADYVRIALGRDFADVSPLRGVIRGGGEHTLKVGVHVSPVED</sequence>
<keyword evidence="2" id="KW-0378">Hydrolase</keyword>
<dbReference type="AlphaFoldDB" id="A0A0K6IAA5"/>
<dbReference type="InterPro" id="IPR013589">
    <property type="entry name" value="Bac_transglu_N"/>
</dbReference>
<dbReference type="InterPro" id="IPR002931">
    <property type="entry name" value="Transglutaminase-like"/>
</dbReference>
<dbReference type="Pfam" id="PF08379">
    <property type="entry name" value="Bact_transglu_N"/>
    <property type="match status" value="1"/>
</dbReference>
<name>A0A0K6IAA5_9BURK</name>
<dbReference type="Gene3D" id="3.10.620.30">
    <property type="match status" value="1"/>
</dbReference>
<keyword evidence="2" id="KW-0645">Protease</keyword>
<dbReference type="SMART" id="SM00460">
    <property type="entry name" value="TGc"/>
    <property type="match status" value="1"/>
</dbReference>
<protein>
    <submittedName>
        <fullName evidence="2">Transglutaminase-like enzyme, putative cysteine protease</fullName>
    </submittedName>
</protein>
<dbReference type="EMBL" id="CYHF01000011">
    <property type="protein sequence ID" value="CUB00065.1"/>
    <property type="molecule type" value="Genomic_DNA"/>
</dbReference>
<dbReference type="STRING" id="339866.GCA_001418255_02762"/>
<proteinExistence type="predicted"/>
<dbReference type="PANTHER" id="PTHR33490:SF7">
    <property type="entry name" value="BLR2979 PROTEIN"/>
    <property type="match status" value="1"/>
</dbReference>
<dbReference type="RefSeq" id="WP_055451590.1">
    <property type="nucleotide sequence ID" value="NZ_CYHF01000011.1"/>
</dbReference>
<dbReference type="GO" id="GO:0006508">
    <property type="term" value="P:proteolysis"/>
    <property type="evidence" value="ECO:0007669"/>
    <property type="project" value="UniProtKB-KW"/>
</dbReference>
<dbReference type="PANTHER" id="PTHR33490">
    <property type="entry name" value="BLR5614 PROTEIN-RELATED"/>
    <property type="match status" value="1"/>
</dbReference>
<keyword evidence="3" id="KW-1185">Reference proteome</keyword>
<evidence type="ECO:0000313" key="3">
    <source>
        <dbReference type="Proteomes" id="UP000183649"/>
    </source>
</evidence>
<evidence type="ECO:0000259" key="1">
    <source>
        <dbReference type="SMART" id="SM00460"/>
    </source>
</evidence>
<feature type="domain" description="Transglutaminase-like" evidence="1">
    <location>
        <begin position="195"/>
        <end position="265"/>
    </location>
</feature>